<dbReference type="RefSeq" id="WP_034706991.1">
    <property type="nucleotide sequence ID" value="NZ_JPRO01000018.1"/>
</dbReference>
<organism evidence="1 2">
    <name type="scientific">Chryseobacterium luteum</name>
    <dbReference type="NCBI Taxonomy" id="421531"/>
    <lineage>
        <taxon>Bacteria</taxon>
        <taxon>Pseudomonadati</taxon>
        <taxon>Bacteroidota</taxon>
        <taxon>Flavobacteriia</taxon>
        <taxon>Flavobacteriales</taxon>
        <taxon>Weeksellaceae</taxon>
        <taxon>Chryseobacterium group</taxon>
        <taxon>Chryseobacterium</taxon>
    </lineage>
</organism>
<name>A0A085ZAK3_9FLAO</name>
<reference evidence="1 2" key="1">
    <citation type="submission" date="2014-07" db="EMBL/GenBank/DDBJ databases">
        <title>Genome of Chryseobacterium luteum DSM 18605.</title>
        <authorList>
            <person name="Stropko S.J."/>
            <person name="Pipes S.E."/>
            <person name="Newman J.D."/>
        </authorList>
    </citation>
    <scope>NUCLEOTIDE SEQUENCE [LARGE SCALE GENOMIC DNA]</scope>
    <source>
        <strain evidence="1 2">DSM 18605</strain>
    </source>
</reference>
<evidence type="ECO:0000313" key="1">
    <source>
        <dbReference type="EMBL" id="KFF01467.1"/>
    </source>
</evidence>
<keyword evidence="2" id="KW-1185">Reference proteome</keyword>
<comment type="caution">
    <text evidence="1">The sequence shown here is derived from an EMBL/GenBank/DDBJ whole genome shotgun (WGS) entry which is preliminary data.</text>
</comment>
<dbReference type="STRING" id="421531.IX38_17945"/>
<proteinExistence type="predicted"/>
<gene>
    <name evidence="1" type="ORF">IX38_17945</name>
</gene>
<dbReference type="Proteomes" id="UP000028703">
    <property type="component" value="Unassembled WGS sequence"/>
</dbReference>
<evidence type="ECO:0000313" key="2">
    <source>
        <dbReference type="Proteomes" id="UP000028703"/>
    </source>
</evidence>
<dbReference type="EMBL" id="JPRO01000018">
    <property type="protein sequence ID" value="KFF01467.1"/>
    <property type="molecule type" value="Genomic_DNA"/>
</dbReference>
<sequence length="189" mass="22249">MKKIIYFLVIILISIQMISCKAQVSKSDFLPILDKIKEDINIKDSVLIQSYNKYGFVYVDGQDVEEINNNNELFGNYFFDKKRIEKKYISILTKNKNVLWSEPYAPVFVLKGNIRTDIENEKAKKIITSVPLLLIIQEKVDKNHIIITTILTDWKMKNRKKTKYHILKNKNWKIDSKGEEIISLTKTIY</sequence>
<protein>
    <submittedName>
        <fullName evidence="1">Uncharacterized protein</fullName>
    </submittedName>
</protein>
<dbReference type="AlphaFoldDB" id="A0A085ZAK3"/>
<accession>A0A085ZAK3</accession>